<gene>
    <name evidence="5" type="ORF">N5I32_11300</name>
</gene>
<protein>
    <submittedName>
        <fullName evidence="5">Glycosyltransferase</fullName>
        <ecNumber evidence="5">2.4.-.-</ecNumber>
    </submittedName>
</protein>
<keyword evidence="6" id="KW-1185">Reference proteome</keyword>
<dbReference type="EC" id="2.4.-.-" evidence="5"/>
<dbReference type="RefSeq" id="WP_261495782.1">
    <property type="nucleotide sequence ID" value="NZ_JAOCQF010000001.1"/>
</dbReference>
<dbReference type="InterPro" id="IPR001173">
    <property type="entry name" value="Glyco_trans_2-like"/>
</dbReference>
<keyword evidence="2" id="KW-0472">Membrane</keyword>
<organism evidence="5 6">
    <name type="scientific">Albidovulum sediminis</name>
    <dbReference type="NCBI Taxonomy" id="3066345"/>
    <lineage>
        <taxon>Bacteria</taxon>
        <taxon>Pseudomonadati</taxon>
        <taxon>Pseudomonadota</taxon>
        <taxon>Alphaproteobacteria</taxon>
        <taxon>Rhodobacterales</taxon>
        <taxon>Paracoccaceae</taxon>
        <taxon>Albidovulum</taxon>
    </lineage>
</organism>
<feature type="domain" description="Galactosyltransferase C-terminal" evidence="4">
    <location>
        <begin position="152"/>
        <end position="209"/>
    </location>
</feature>
<comment type="caution">
    <text evidence="5">The sequence shown here is derived from an EMBL/GenBank/DDBJ whole genome shotgun (WGS) entry which is preliminary data.</text>
</comment>
<keyword evidence="5" id="KW-0328">Glycosyltransferase</keyword>
<accession>A0ABT2NME9</accession>
<proteinExistence type="predicted"/>
<evidence type="ECO:0000313" key="5">
    <source>
        <dbReference type="EMBL" id="MCT8330102.1"/>
    </source>
</evidence>
<dbReference type="Proteomes" id="UP001205601">
    <property type="component" value="Unassembled WGS sequence"/>
</dbReference>
<dbReference type="CDD" id="cd00761">
    <property type="entry name" value="Glyco_tranf_GTA_type"/>
    <property type="match status" value="1"/>
</dbReference>
<keyword evidence="1 5" id="KW-0808">Transferase</keyword>
<dbReference type="InterPro" id="IPR027791">
    <property type="entry name" value="Galactosyl_T_C"/>
</dbReference>
<dbReference type="PANTHER" id="PTHR43646:SF6">
    <property type="entry name" value="PRE-MYCOFACTOCIN GLYCOSYLTRANSFERASE"/>
    <property type="match status" value="1"/>
</dbReference>
<feature type="transmembrane region" description="Helical" evidence="2">
    <location>
        <begin position="251"/>
        <end position="280"/>
    </location>
</feature>
<feature type="domain" description="Glycosyltransferase 2-like" evidence="3">
    <location>
        <begin position="22"/>
        <end position="146"/>
    </location>
</feature>
<name>A0ABT2NME9_9RHOB</name>
<dbReference type="PANTHER" id="PTHR43646">
    <property type="entry name" value="GLYCOSYLTRANSFERASE"/>
    <property type="match status" value="1"/>
</dbReference>
<dbReference type="InterPro" id="IPR029044">
    <property type="entry name" value="Nucleotide-diphossugar_trans"/>
</dbReference>
<evidence type="ECO:0000256" key="1">
    <source>
        <dbReference type="ARBA" id="ARBA00022679"/>
    </source>
</evidence>
<dbReference type="EMBL" id="JAOCQF010000001">
    <property type="protein sequence ID" value="MCT8330102.1"/>
    <property type="molecule type" value="Genomic_DNA"/>
</dbReference>
<sequence>MTTRHPERKPESDNAPPRVAAVIIGRNEGARLVACLASVVPLVVRTVYVDSGSTDDSVGEARRAGAEVIELDLSRPFTAARARNAGLAALRTGPQVDLVQFIDGDCRLDPGWIGHALTFLARTPRAVAVCGRLHEVDVKASIYNRLCDWEWDTPVGRTDACGGIAMMRREGLAEVGGFREDLIAGEEPDLCQRLIARGGEVWRLDADMGFHDAAIYRFGQWWRRNVRAGHAFAEVGRLHPNLYPAARRRMVFWGLGLPLAAVAGALWFPPAVLAVGALYAASAGRSTLRFRRRGFAPAQAAKAGALLTLSKFCNLQGAVLYLLRRLRGEASRIIEYK</sequence>
<evidence type="ECO:0000313" key="6">
    <source>
        <dbReference type="Proteomes" id="UP001205601"/>
    </source>
</evidence>
<evidence type="ECO:0000259" key="4">
    <source>
        <dbReference type="Pfam" id="PF02709"/>
    </source>
</evidence>
<dbReference type="Pfam" id="PF02709">
    <property type="entry name" value="Glyco_transf_7C"/>
    <property type="match status" value="1"/>
</dbReference>
<evidence type="ECO:0000259" key="3">
    <source>
        <dbReference type="Pfam" id="PF00535"/>
    </source>
</evidence>
<keyword evidence="2" id="KW-0812">Transmembrane</keyword>
<dbReference type="Gene3D" id="3.90.550.10">
    <property type="entry name" value="Spore Coat Polysaccharide Biosynthesis Protein SpsA, Chain A"/>
    <property type="match status" value="1"/>
</dbReference>
<dbReference type="Pfam" id="PF00535">
    <property type="entry name" value="Glycos_transf_2"/>
    <property type="match status" value="1"/>
</dbReference>
<dbReference type="SUPFAM" id="SSF53448">
    <property type="entry name" value="Nucleotide-diphospho-sugar transferases"/>
    <property type="match status" value="1"/>
</dbReference>
<reference evidence="6" key="1">
    <citation type="submission" date="2023-07" db="EMBL/GenBank/DDBJ databases">
        <title>Defluviimonas sediminis sp. nov., isolated from mangrove sediment.</title>
        <authorList>
            <person name="Liu L."/>
            <person name="Li J."/>
            <person name="Huang Y."/>
            <person name="Pan J."/>
            <person name="Li M."/>
        </authorList>
    </citation>
    <scope>NUCLEOTIDE SEQUENCE [LARGE SCALE GENOMIC DNA]</scope>
    <source>
        <strain evidence="6">FT324</strain>
    </source>
</reference>
<keyword evidence="2" id="KW-1133">Transmembrane helix</keyword>
<evidence type="ECO:0000256" key="2">
    <source>
        <dbReference type="SAM" id="Phobius"/>
    </source>
</evidence>
<dbReference type="GO" id="GO:0016757">
    <property type="term" value="F:glycosyltransferase activity"/>
    <property type="evidence" value="ECO:0007669"/>
    <property type="project" value="UniProtKB-KW"/>
</dbReference>